<gene>
    <name evidence="3" type="ORF">F5147DRAFT_833394</name>
</gene>
<evidence type="ECO:0000256" key="1">
    <source>
        <dbReference type="SAM" id="MobiDB-lite"/>
    </source>
</evidence>
<keyword evidence="4" id="KW-1185">Reference proteome</keyword>
<feature type="region of interest" description="Disordered" evidence="1">
    <location>
        <begin position="45"/>
        <end position="74"/>
    </location>
</feature>
<feature type="chain" id="PRO_5040441877" evidence="2">
    <location>
        <begin position="17"/>
        <end position="74"/>
    </location>
</feature>
<evidence type="ECO:0000313" key="3">
    <source>
        <dbReference type="EMBL" id="KAG2117081.1"/>
    </source>
</evidence>
<keyword evidence="2" id="KW-0732">Signal</keyword>
<dbReference type="RefSeq" id="XP_041297970.1">
    <property type="nucleotide sequence ID" value="XM_041443861.1"/>
</dbReference>
<dbReference type="EMBL" id="JABBWM010000005">
    <property type="protein sequence ID" value="KAG2117081.1"/>
    <property type="molecule type" value="Genomic_DNA"/>
</dbReference>
<evidence type="ECO:0000313" key="4">
    <source>
        <dbReference type="Proteomes" id="UP000823399"/>
    </source>
</evidence>
<feature type="signal peptide" evidence="2">
    <location>
        <begin position="1"/>
        <end position="16"/>
    </location>
</feature>
<dbReference type="Proteomes" id="UP000823399">
    <property type="component" value="Unassembled WGS sequence"/>
</dbReference>
<dbReference type="GeneID" id="64706120"/>
<evidence type="ECO:0000256" key="2">
    <source>
        <dbReference type="SAM" id="SignalP"/>
    </source>
</evidence>
<sequence>MLTVWDLSWLPFCVFATACLQCAFPISVKHLDEFNDIMLDALPGDYGAEQPPPNAPEQTPDYLAMLTRPNTPPH</sequence>
<comment type="caution">
    <text evidence="3">The sequence shown here is derived from an EMBL/GenBank/DDBJ whole genome shotgun (WGS) entry which is preliminary data.</text>
</comment>
<dbReference type="AlphaFoldDB" id="A0A9P7JYW7"/>
<proteinExistence type="predicted"/>
<name>A0A9P7JYW7_9AGAM</name>
<dbReference type="OrthoDB" id="2685768at2759"/>
<accession>A0A9P7JYW7</accession>
<reference evidence="3" key="1">
    <citation type="journal article" date="2020" name="New Phytol.">
        <title>Comparative genomics reveals dynamic genome evolution in host specialist ectomycorrhizal fungi.</title>
        <authorList>
            <person name="Lofgren L.A."/>
            <person name="Nguyen N.H."/>
            <person name="Vilgalys R."/>
            <person name="Ruytinx J."/>
            <person name="Liao H.L."/>
            <person name="Branco S."/>
            <person name="Kuo A."/>
            <person name="LaButti K."/>
            <person name="Lipzen A."/>
            <person name="Andreopoulos W."/>
            <person name="Pangilinan J."/>
            <person name="Riley R."/>
            <person name="Hundley H."/>
            <person name="Na H."/>
            <person name="Barry K."/>
            <person name="Grigoriev I.V."/>
            <person name="Stajich J.E."/>
            <person name="Kennedy P.G."/>
        </authorList>
    </citation>
    <scope>NUCLEOTIDE SEQUENCE</scope>
    <source>
        <strain evidence="3">FC423</strain>
    </source>
</reference>
<protein>
    <submittedName>
        <fullName evidence="3">Uncharacterized protein</fullName>
    </submittedName>
</protein>
<organism evidence="3 4">
    <name type="scientific">Suillus discolor</name>
    <dbReference type="NCBI Taxonomy" id="1912936"/>
    <lineage>
        <taxon>Eukaryota</taxon>
        <taxon>Fungi</taxon>
        <taxon>Dikarya</taxon>
        <taxon>Basidiomycota</taxon>
        <taxon>Agaricomycotina</taxon>
        <taxon>Agaricomycetes</taxon>
        <taxon>Agaricomycetidae</taxon>
        <taxon>Boletales</taxon>
        <taxon>Suillineae</taxon>
        <taxon>Suillaceae</taxon>
        <taxon>Suillus</taxon>
    </lineage>
</organism>